<sequence>MTTTTDKLRGVLLAAMLVMSVFAGTVAFAGAATAQAGNVEMGKATSLDAGQSYWAGQTVFNDSALSSSATVQIMHANGELYDTITTDSEGDFKFSTDGMEGGFYLQEDDGTNLSVGGSNLSFTVRDQDLSASFEDGSVDNAHSSTTNFTLGSKRIGYNVTLTASGLSSEELQGVLNVTSNRTESGVAIVNVQQETFSTNFNGISAGNYTFEAEVNDTGATASADINVTEGGDAMSSFQSGSVVTDERGDIATYTINLENSNMANASIGSQDVNWKANFTVNDNNNDGEVTVQFNSYQSGSATVTDFVSATGEDSVDTSGGPLQGVHTNWDDQSPDSGLGSPIAAGQYEMTTGVTGDDDVTQLVLNEGSVDSAQVWTHPRQTSNLPEDVSALVSGVVEGDSVAMQDLAVVEFSASGLYGDASLDMQNLSTATNGSDVYSMNFTETNPGANAQPKTFQGNGTRAVYFDSANNTIYSVVDTSKNGIAAGDEYRATFTVHQNSNVTDEARSANATFAVEDRELSFTGVNESDVLPVGGNITGDTSIAAGSEFQVQVKSDSFVRTATATVQDDGTFVAPFDFSDVDTGTEVTVSAKSGDAATRLAA</sequence>
<accession>A0ABD5WKG4</accession>
<evidence type="ECO:0000259" key="2">
    <source>
        <dbReference type="Pfam" id="PF25162"/>
    </source>
</evidence>
<organism evidence="3 4">
    <name type="scientific">Halorussus caseinilyticus</name>
    <dbReference type="NCBI Taxonomy" id="3034025"/>
    <lineage>
        <taxon>Archaea</taxon>
        <taxon>Methanobacteriati</taxon>
        <taxon>Methanobacteriota</taxon>
        <taxon>Stenosarchaea group</taxon>
        <taxon>Halobacteria</taxon>
        <taxon>Halobacteriales</taxon>
        <taxon>Haladaptataceae</taxon>
        <taxon>Halorussus</taxon>
    </lineage>
</organism>
<proteinExistence type="predicted"/>
<dbReference type="RefSeq" id="WP_382209910.1">
    <property type="nucleotide sequence ID" value="NZ_JBHSZH010000005.1"/>
</dbReference>
<feature type="domain" description="DUF7827" evidence="2">
    <location>
        <begin position="227"/>
        <end position="351"/>
    </location>
</feature>
<dbReference type="AlphaFoldDB" id="A0ABD5WKG4"/>
<dbReference type="InterPro" id="IPR026452">
    <property type="entry name" value="Surf_glycop_sig_pep"/>
</dbReference>
<dbReference type="Pfam" id="PF25162">
    <property type="entry name" value="DUF7827"/>
    <property type="match status" value="1"/>
</dbReference>
<dbReference type="Gene3D" id="2.60.40.10">
    <property type="entry name" value="Immunoglobulins"/>
    <property type="match status" value="1"/>
</dbReference>
<dbReference type="NCBIfam" id="TIGR04207">
    <property type="entry name" value="halo_sig_pep"/>
    <property type="match status" value="1"/>
</dbReference>
<name>A0ABD5WKG4_9EURY</name>
<gene>
    <name evidence="3" type="ORF">ACFQJ6_13710</name>
</gene>
<reference evidence="3 4" key="1">
    <citation type="journal article" date="2019" name="Int. J. Syst. Evol. Microbiol.">
        <title>The Global Catalogue of Microorganisms (GCM) 10K type strain sequencing project: providing services to taxonomists for standard genome sequencing and annotation.</title>
        <authorList>
            <consortium name="The Broad Institute Genomics Platform"/>
            <consortium name="The Broad Institute Genome Sequencing Center for Infectious Disease"/>
            <person name="Wu L."/>
            <person name="Ma J."/>
        </authorList>
    </citation>
    <scope>NUCLEOTIDE SEQUENCE [LARGE SCALE GENOMIC DNA]</scope>
    <source>
        <strain evidence="3 4">DT72</strain>
    </source>
</reference>
<evidence type="ECO:0000313" key="4">
    <source>
        <dbReference type="Proteomes" id="UP001596407"/>
    </source>
</evidence>
<dbReference type="EMBL" id="JBHSZH010000005">
    <property type="protein sequence ID" value="MFC7081004.1"/>
    <property type="molecule type" value="Genomic_DNA"/>
</dbReference>
<dbReference type="InterPro" id="IPR057149">
    <property type="entry name" value="DUF7827"/>
</dbReference>
<feature type="region of interest" description="Disordered" evidence="1">
    <location>
        <begin position="310"/>
        <end position="335"/>
    </location>
</feature>
<evidence type="ECO:0000313" key="3">
    <source>
        <dbReference type="EMBL" id="MFC7081004.1"/>
    </source>
</evidence>
<protein>
    <submittedName>
        <fullName evidence="3">BGTF surface domain-containing protein</fullName>
    </submittedName>
</protein>
<comment type="caution">
    <text evidence="3">The sequence shown here is derived from an EMBL/GenBank/DDBJ whole genome shotgun (WGS) entry which is preliminary data.</text>
</comment>
<dbReference type="InterPro" id="IPR013783">
    <property type="entry name" value="Ig-like_fold"/>
</dbReference>
<dbReference type="NCBIfam" id="NF045517">
    <property type="entry name" value="halo_surf_dom"/>
    <property type="match status" value="1"/>
</dbReference>
<dbReference type="Proteomes" id="UP001596407">
    <property type="component" value="Unassembled WGS sequence"/>
</dbReference>
<evidence type="ECO:0000256" key="1">
    <source>
        <dbReference type="SAM" id="MobiDB-lite"/>
    </source>
</evidence>
<keyword evidence="4" id="KW-1185">Reference proteome</keyword>